<dbReference type="Proteomes" id="UP000479000">
    <property type="component" value="Unassembled WGS sequence"/>
</dbReference>
<keyword evidence="2" id="KW-1185">Reference proteome</keyword>
<dbReference type="Gene3D" id="2.40.10.10">
    <property type="entry name" value="Trypsin-like serine proteases"/>
    <property type="match status" value="1"/>
</dbReference>
<evidence type="ECO:0000313" key="1">
    <source>
        <dbReference type="EMBL" id="CAB0001661.1"/>
    </source>
</evidence>
<evidence type="ECO:0008006" key="3">
    <source>
        <dbReference type="Google" id="ProtNLM"/>
    </source>
</evidence>
<gene>
    <name evidence="1" type="ORF">NTEN_LOCUS7448</name>
</gene>
<dbReference type="InterPro" id="IPR043504">
    <property type="entry name" value="Peptidase_S1_PA_chymotrypsin"/>
</dbReference>
<dbReference type="SUPFAM" id="SSF50494">
    <property type="entry name" value="Trypsin-like serine proteases"/>
    <property type="match status" value="1"/>
</dbReference>
<dbReference type="EMBL" id="CADCXU010011260">
    <property type="protein sequence ID" value="CAB0001661.1"/>
    <property type="molecule type" value="Genomic_DNA"/>
</dbReference>
<dbReference type="OrthoDB" id="10668149at2759"/>
<proteinExistence type="predicted"/>
<organism evidence="1 2">
    <name type="scientific">Nesidiocoris tenuis</name>
    <dbReference type="NCBI Taxonomy" id="355587"/>
    <lineage>
        <taxon>Eukaryota</taxon>
        <taxon>Metazoa</taxon>
        <taxon>Ecdysozoa</taxon>
        <taxon>Arthropoda</taxon>
        <taxon>Hexapoda</taxon>
        <taxon>Insecta</taxon>
        <taxon>Pterygota</taxon>
        <taxon>Neoptera</taxon>
        <taxon>Paraneoptera</taxon>
        <taxon>Hemiptera</taxon>
        <taxon>Heteroptera</taxon>
        <taxon>Panheteroptera</taxon>
        <taxon>Cimicomorpha</taxon>
        <taxon>Miridae</taxon>
        <taxon>Dicyphina</taxon>
        <taxon>Nesidiocoris</taxon>
    </lineage>
</organism>
<dbReference type="AlphaFoldDB" id="A0A6H5GI33"/>
<name>A0A6H5GI33_9HEMI</name>
<reference evidence="1 2" key="1">
    <citation type="submission" date="2020-02" db="EMBL/GenBank/DDBJ databases">
        <authorList>
            <person name="Ferguson B K."/>
        </authorList>
    </citation>
    <scope>NUCLEOTIDE SEQUENCE [LARGE SCALE GENOMIC DNA]</scope>
</reference>
<protein>
    <recommendedName>
        <fullName evidence="3">Peptidase S1 domain-containing protein</fullName>
    </recommendedName>
</protein>
<sequence>MERYQLSMEGYKEIHVEPAPADQYDVIDDPRPTLNLQEQLNDLWPEKFEKQNEFCRGYVYSQFENTSGVRIRLKGYPGCLDVEPVSSWEFPFTTQNGSKLLKMNLLVTLHGKLVTFHESTLKIRSKGSKLLKMNLFVTLHGKLVTFHVRKSWAGTAMERYPITCRRTFPGIFKLENRGLGHPWSVTQLVKKIQSCLSRVLLPRDKKLLTFRQKYESRAIFTSVFYLRFGNVSVGMPLSVHRSRTQIDRISKKRRTFHRLELSPFTDGRMRLVLGFSSMVALLNVALGDIHHEYHNHSAHDRPEEFRIFEGGLITSYNFPWACVLFMNFKKIYDDATDAYVPVSSCSIFSDHWIVTSISNLHGKFRKKPYYYTFDRRQAIANKVAMVQAGADLAIYYDDNLVKHHDPDRTSQRVTAEDLFVVLKPEVVHFRNPPVIETPEQDFVDPLVTKNPTDLDGAHIYKLVLDTVAYAVDMVLVRTEDVFKWSQFILAFPVPSTNLIHLEVLSYMLVIQGDTTPSDRFTCGVHAWHPISLRLYYYDVVYIPKPNCQKTWCNFKSETCYSFPVRHHDFCFMSTSYFDICDFDNSAALFCPSFQNSIFGFAKKSSQCGANGIPSVYTSVSTLVRMYNLIYGYPDHKYLPTDRPTIEDYDFGLDLGSGVTAEAPFINDVVKPAYAPS</sequence>
<evidence type="ECO:0000313" key="2">
    <source>
        <dbReference type="Proteomes" id="UP000479000"/>
    </source>
</evidence>
<dbReference type="InterPro" id="IPR009003">
    <property type="entry name" value="Peptidase_S1_PA"/>
</dbReference>
<accession>A0A6H5GI33</accession>